<gene>
    <name evidence="3" type="ORF">HMPREF9333_00347</name>
</gene>
<dbReference type="InterPro" id="IPR001509">
    <property type="entry name" value="Epimerase_deHydtase"/>
</dbReference>
<dbReference type="AlphaFoldDB" id="G5GFK8"/>
<accession>G5GFK8</accession>
<organism evidence="3 4">
    <name type="scientific">Johnsonella ignava ATCC 51276</name>
    <dbReference type="NCBI Taxonomy" id="679200"/>
    <lineage>
        <taxon>Bacteria</taxon>
        <taxon>Bacillati</taxon>
        <taxon>Bacillota</taxon>
        <taxon>Clostridia</taxon>
        <taxon>Lachnospirales</taxon>
        <taxon>Lachnospiraceae</taxon>
        <taxon>Johnsonella</taxon>
    </lineage>
</organism>
<dbReference type="Pfam" id="PF01370">
    <property type="entry name" value="Epimerase"/>
    <property type="match status" value="1"/>
</dbReference>
<keyword evidence="4" id="KW-1185">Reference proteome</keyword>
<dbReference type="OrthoDB" id="9789543at2"/>
<dbReference type="STRING" id="679200.HMPREF9333_00347"/>
<comment type="caution">
    <text evidence="3">The sequence shown here is derived from an EMBL/GenBank/DDBJ whole genome shotgun (WGS) entry which is preliminary data.</text>
</comment>
<name>G5GFK8_9FIRM</name>
<sequence length="298" mass="34066">MMKVFLTGAGGFIGRNLIKKLHEQNIEVLGCDNTGGRDDIKKISLLDYDELKKQIAEFQPDTVIHLAAIALAIYGNTSEIYNVNVVGTEILLKVLSEVCKNKVKLILISTAGVYGNQSEEFYHEDLPFNPANHYSYSKMVTEYMLRQHPDLEFTIVRPFNIIGVGQRQVFLIPKLVEHFAKKSRELHVGNLKPERDYVDINYCVYILSELAQRNDMKHSIYNICSGVGHSVEDIIEILAEYSGHNPEIVVDPAFVRKNEVWRMVGDPTRLLDFVNGKKCSDFRKTLIDMYEYSKNNMI</sequence>
<feature type="domain" description="NAD-dependent epimerase/dehydratase" evidence="2">
    <location>
        <begin position="4"/>
        <end position="224"/>
    </location>
</feature>
<protein>
    <recommendedName>
        <fullName evidence="2">NAD-dependent epimerase/dehydratase domain-containing protein</fullName>
    </recommendedName>
</protein>
<dbReference type="PANTHER" id="PTHR43000">
    <property type="entry name" value="DTDP-D-GLUCOSE 4,6-DEHYDRATASE-RELATED"/>
    <property type="match status" value="1"/>
</dbReference>
<evidence type="ECO:0000259" key="2">
    <source>
        <dbReference type="Pfam" id="PF01370"/>
    </source>
</evidence>
<evidence type="ECO:0000313" key="4">
    <source>
        <dbReference type="Proteomes" id="UP000003011"/>
    </source>
</evidence>
<dbReference type="Gene3D" id="3.40.50.720">
    <property type="entry name" value="NAD(P)-binding Rossmann-like Domain"/>
    <property type="match status" value="1"/>
</dbReference>
<evidence type="ECO:0000313" key="3">
    <source>
        <dbReference type="EMBL" id="EHI56485.1"/>
    </source>
</evidence>
<dbReference type="eggNOG" id="COG0451">
    <property type="taxonomic scope" value="Bacteria"/>
</dbReference>
<dbReference type="SUPFAM" id="SSF51735">
    <property type="entry name" value="NAD(P)-binding Rossmann-fold domains"/>
    <property type="match status" value="1"/>
</dbReference>
<dbReference type="Proteomes" id="UP000003011">
    <property type="component" value="Unassembled WGS sequence"/>
</dbReference>
<dbReference type="Gene3D" id="3.90.25.10">
    <property type="entry name" value="UDP-galactose 4-epimerase, domain 1"/>
    <property type="match status" value="1"/>
</dbReference>
<evidence type="ECO:0000256" key="1">
    <source>
        <dbReference type="ARBA" id="ARBA00007637"/>
    </source>
</evidence>
<dbReference type="InterPro" id="IPR036291">
    <property type="entry name" value="NAD(P)-bd_dom_sf"/>
</dbReference>
<comment type="similarity">
    <text evidence="1">Belongs to the NAD(P)-dependent epimerase/dehydratase family.</text>
</comment>
<reference evidence="3 4" key="1">
    <citation type="submission" date="2011-08" db="EMBL/GenBank/DDBJ databases">
        <title>The Genome Sequence of Johnsonella ignava ATCC 51276.</title>
        <authorList>
            <consortium name="The Broad Institute Genome Sequencing Platform"/>
            <person name="Earl A."/>
            <person name="Ward D."/>
            <person name="Feldgarden M."/>
            <person name="Gevers D."/>
            <person name="Izard J."/>
            <person name="Blanton J.M."/>
            <person name="Baranova O.V."/>
            <person name="Dewhirst F.E."/>
            <person name="Young S.K."/>
            <person name="Zeng Q."/>
            <person name="Gargeya S."/>
            <person name="Fitzgerald M."/>
            <person name="Haas B."/>
            <person name="Abouelleil A."/>
            <person name="Alvarado L."/>
            <person name="Arachchi H.M."/>
            <person name="Berlin A."/>
            <person name="Brown A."/>
            <person name="Chapman S.B."/>
            <person name="Chen Z."/>
            <person name="Dunbar C."/>
            <person name="Freedman E."/>
            <person name="Gearin G."/>
            <person name="Gellesch M."/>
            <person name="Goldberg J."/>
            <person name="Griggs A."/>
            <person name="Gujja S."/>
            <person name="Heiman D."/>
            <person name="Howarth C."/>
            <person name="Larson L."/>
            <person name="Lui A."/>
            <person name="MacDonald P.J.P."/>
            <person name="Montmayeur A."/>
            <person name="Murphy C."/>
            <person name="Neiman D."/>
            <person name="Pearson M."/>
            <person name="Priest M."/>
            <person name="Roberts A."/>
            <person name="Saif S."/>
            <person name="Shea T."/>
            <person name="Shenoy N."/>
            <person name="Sisk P."/>
            <person name="Stolte C."/>
            <person name="Sykes S."/>
            <person name="Wortman J."/>
            <person name="Nusbaum C."/>
            <person name="Birren B."/>
        </authorList>
    </citation>
    <scope>NUCLEOTIDE SEQUENCE [LARGE SCALE GENOMIC DNA]</scope>
    <source>
        <strain evidence="3 4">ATCC 51276</strain>
    </source>
</reference>
<dbReference type="EMBL" id="ACZL01000007">
    <property type="protein sequence ID" value="EHI56485.1"/>
    <property type="molecule type" value="Genomic_DNA"/>
</dbReference>
<dbReference type="HOGENOM" id="CLU_007383_1_7_9"/>
<proteinExistence type="inferred from homology"/>